<evidence type="ECO:0000313" key="2">
    <source>
        <dbReference type="EMBL" id="KAL2635408.1"/>
    </source>
</evidence>
<dbReference type="EMBL" id="JBHFFA010000003">
    <property type="protein sequence ID" value="KAL2635408.1"/>
    <property type="molecule type" value="Genomic_DNA"/>
</dbReference>
<keyword evidence="3" id="KW-1185">Reference proteome</keyword>
<accession>A0ABD1YY17</accession>
<proteinExistence type="predicted"/>
<evidence type="ECO:0000256" key="1">
    <source>
        <dbReference type="SAM" id="MobiDB-lite"/>
    </source>
</evidence>
<gene>
    <name evidence="2" type="ORF">R1flu_006887</name>
</gene>
<dbReference type="Proteomes" id="UP001605036">
    <property type="component" value="Unassembled WGS sequence"/>
</dbReference>
<comment type="caution">
    <text evidence="2">The sequence shown here is derived from an EMBL/GenBank/DDBJ whole genome shotgun (WGS) entry which is preliminary data.</text>
</comment>
<protein>
    <submittedName>
        <fullName evidence="2">Uncharacterized protein</fullName>
    </submittedName>
</protein>
<feature type="compositionally biased region" description="Low complexity" evidence="1">
    <location>
        <begin position="27"/>
        <end position="52"/>
    </location>
</feature>
<dbReference type="AlphaFoldDB" id="A0ABD1YY17"/>
<feature type="region of interest" description="Disordered" evidence="1">
    <location>
        <begin position="1"/>
        <end position="54"/>
    </location>
</feature>
<reference evidence="2 3" key="1">
    <citation type="submission" date="2024-09" db="EMBL/GenBank/DDBJ databases">
        <title>Chromosome-scale assembly of Riccia fluitans.</title>
        <authorList>
            <person name="Paukszto L."/>
            <person name="Sawicki J."/>
            <person name="Karawczyk K."/>
            <person name="Piernik-Szablinska J."/>
            <person name="Szczecinska M."/>
            <person name="Mazdziarz M."/>
        </authorList>
    </citation>
    <scope>NUCLEOTIDE SEQUENCE [LARGE SCALE GENOMIC DNA]</scope>
    <source>
        <strain evidence="2">Rf_01</strain>
        <tissue evidence="2">Aerial parts of the thallus</tissue>
    </source>
</reference>
<organism evidence="2 3">
    <name type="scientific">Riccia fluitans</name>
    <dbReference type="NCBI Taxonomy" id="41844"/>
    <lineage>
        <taxon>Eukaryota</taxon>
        <taxon>Viridiplantae</taxon>
        <taxon>Streptophyta</taxon>
        <taxon>Embryophyta</taxon>
        <taxon>Marchantiophyta</taxon>
        <taxon>Marchantiopsida</taxon>
        <taxon>Marchantiidae</taxon>
        <taxon>Marchantiales</taxon>
        <taxon>Ricciaceae</taxon>
        <taxon>Riccia</taxon>
    </lineage>
</organism>
<sequence>MSVRPGRAAGSSMIEEAIAPSVKRTLSEPAAKSSSSEGKSSKLSSRASLDGSGDYGAQRRLTEIYLSSLEGEKFSVPVLIAVQLSSKLRRYIATLERASACMGQHEALAYFNRQSLEVPCSTEILQILVDFFTAKLHLDIKLSQEKSDMSVKQQQEYWRNYFYVRAWRMDLDTFADETIQVAEFLRMNSLYDLLWCCFRLRIMSTKETATRAVTPHSQMSCLHGLLVVRSRICGSSCTSSEVLSGGDIDGYFFRLQLQVTVQVGSENTISHALLPVLLVV</sequence>
<name>A0ABD1YY17_9MARC</name>
<evidence type="ECO:0000313" key="3">
    <source>
        <dbReference type="Proteomes" id="UP001605036"/>
    </source>
</evidence>